<feature type="chain" id="PRO_5017053210" evidence="6">
    <location>
        <begin position="24"/>
        <end position="282"/>
    </location>
</feature>
<evidence type="ECO:0000313" key="8">
    <source>
        <dbReference type="EMBL" id="SUA36807.1"/>
    </source>
</evidence>
<dbReference type="OrthoDB" id="5360144at2"/>
<evidence type="ECO:0000256" key="6">
    <source>
        <dbReference type="SAM" id="SignalP"/>
    </source>
</evidence>
<keyword evidence="2 6" id="KW-0732">Signal</keyword>
<dbReference type="InterPro" id="IPR050330">
    <property type="entry name" value="Bact_OuterMem_StrucFunc"/>
</dbReference>
<evidence type="ECO:0000259" key="7">
    <source>
        <dbReference type="PROSITE" id="PS51123"/>
    </source>
</evidence>
<dbReference type="InterPro" id="IPR037873">
    <property type="entry name" value="BamE-like"/>
</dbReference>
<dbReference type="InterPro" id="IPR007450">
    <property type="entry name" value="BamE_dom"/>
</dbReference>
<dbReference type="InterPro" id="IPR006664">
    <property type="entry name" value="OMP_bac"/>
</dbReference>
<dbReference type="InterPro" id="IPR006665">
    <property type="entry name" value="OmpA-like"/>
</dbReference>
<sequence>MKVKTMFQAGACLMMAAALSACATKSRVSKDGTTDNPVFPAVEKVSPSFKHNKGTFPTADELAQINPGMTKDQFYKLLGRPHFNEGMFGVREWDYVFHFHTPGQGTDGITTCQFKILYDKHKYARSFHWKAVDPENAVCPYQAGGVGKKPSSTRYTVSTDALFAFDKSDLEHMQPEGRAELDKLVKKLKKARLRSVRVVGHTDYLGADDYNLALSARRAETVRQYLIKNGVAAKVVHASGAGETEPVKQCAENSNREALISCLQANRRVEIEVDGSIAAERN</sequence>
<name>A0A378WIV9_9NEIS</name>
<evidence type="ECO:0000256" key="5">
    <source>
        <dbReference type="PROSITE-ProRule" id="PRU00473"/>
    </source>
</evidence>
<evidence type="ECO:0000256" key="2">
    <source>
        <dbReference type="ARBA" id="ARBA00022729"/>
    </source>
</evidence>
<dbReference type="Gene3D" id="3.30.1450.10">
    <property type="match status" value="1"/>
</dbReference>
<organism evidence="8 9">
    <name type="scientific">Neisseria zoodegmatis</name>
    <dbReference type="NCBI Taxonomy" id="326523"/>
    <lineage>
        <taxon>Bacteria</taxon>
        <taxon>Pseudomonadati</taxon>
        <taxon>Pseudomonadota</taxon>
        <taxon>Betaproteobacteria</taxon>
        <taxon>Neisseriales</taxon>
        <taxon>Neisseriaceae</taxon>
        <taxon>Neisseria</taxon>
    </lineage>
</organism>
<dbReference type="EMBL" id="UGRS01000001">
    <property type="protein sequence ID" value="SUA36807.1"/>
    <property type="molecule type" value="Genomic_DNA"/>
</dbReference>
<protein>
    <submittedName>
        <fullName evidence="8">Lipoprotein</fullName>
    </submittedName>
</protein>
<gene>
    <name evidence="8" type="primary">mlp_1</name>
    <name evidence="8" type="ORF">NCTC12229_01236</name>
</gene>
<dbReference type="RefSeq" id="WP_115133919.1">
    <property type="nucleotide sequence ID" value="NZ_JAUNKT010000020.1"/>
</dbReference>
<dbReference type="PANTHER" id="PTHR30329:SF21">
    <property type="entry name" value="LIPOPROTEIN YIAD-RELATED"/>
    <property type="match status" value="1"/>
</dbReference>
<dbReference type="Gene3D" id="3.30.1330.60">
    <property type="entry name" value="OmpA-like domain"/>
    <property type="match status" value="1"/>
</dbReference>
<dbReference type="PROSITE" id="PS51123">
    <property type="entry name" value="OMPA_2"/>
    <property type="match status" value="1"/>
</dbReference>
<dbReference type="InterPro" id="IPR036737">
    <property type="entry name" value="OmpA-like_sf"/>
</dbReference>
<feature type="domain" description="OmpA-like" evidence="7">
    <location>
        <begin position="150"/>
        <end position="277"/>
    </location>
</feature>
<evidence type="ECO:0000313" key="9">
    <source>
        <dbReference type="Proteomes" id="UP000254055"/>
    </source>
</evidence>
<comment type="subcellular location">
    <subcellularLocation>
        <location evidence="1">Cell outer membrane</location>
    </subcellularLocation>
</comment>
<evidence type="ECO:0000256" key="3">
    <source>
        <dbReference type="ARBA" id="ARBA00023136"/>
    </source>
</evidence>
<keyword evidence="4" id="KW-0998">Cell outer membrane</keyword>
<dbReference type="SUPFAM" id="SSF103088">
    <property type="entry name" value="OmpA-like"/>
    <property type="match status" value="1"/>
</dbReference>
<feature type="signal peptide" evidence="6">
    <location>
        <begin position="1"/>
        <end position="23"/>
    </location>
</feature>
<evidence type="ECO:0000256" key="4">
    <source>
        <dbReference type="ARBA" id="ARBA00023237"/>
    </source>
</evidence>
<proteinExistence type="predicted"/>
<dbReference type="PRINTS" id="PR01021">
    <property type="entry name" value="OMPADOMAIN"/>
</dbReference>
<dbReference type="Pfam" id="PF00691">
    <property type="entry name" value="OmpA"/>
    <property type="match status" value="1"/>
</dbReference>
<dbReference type="Pfam" id="PF04355">
    <property type="entry name" value="BamE"/>
    <property type="match status" value="1"/>
</dbReference>
<dbReference type="PANTHER" id="PTHR30329">
    <property type="entry name" value="STATOR ELEMENT OF FLAGELLAR MOTOR COMPLEX"/>
    <property type="match status" value="1"/>
</dbReference>
<accession>A0A378WIV9</accession>
<dbReference type="Proteomes" id="UP000254055">
    <property type="component" value="Unassembled WGS sequence"/>
</dbReference>
<dbReference type="AlphaFoldDB" id="A0A378WIV9"/>
<dbReference type="PROSITE" id="PS51257">
    <property type="entry name" value="PROKAR_LIPOPROTEIN"/>
    <property type="match status" value="1"/>
</dbReference>
<keyword evidence="8" id="KW-0449">Lipoprotein</keyword>
<reference evidence="8 9" key="1">
    <citation type="submission" date="2018-06" db="EMBL/GenBank/DDBJ databases">
        <authorList>
            <consortium name="Pathogen Informatics"/>
            <person name="Doyle S."/>
        </authorList>
    </citation>
    <scope>NUCLEOTIDE SEQUENCE [LARGE SCALE GENOMIC DNA]</scope>
    <source>
        <strain evidence="8 9">NCTC12229</strain>
    </source>
</reference>
<evidence type="ECO:0000256" key="1">
    <source>
        <dbReference type="ARBA" id="ARBA00004442"/>
    </source>
</evidence>
<keyword evidence="3 5" id="KW-0472">Membrane</keyword>
<dbReference type="GO" id="GO:0009279">
    <property type="term" value="C:cell outer membrane"/>
    <property type="evidence" value="ECO:0007669"/>
    <property type="project" value="UniProtKB-SubCell"/>
</dbReference>
<dbReference type="CDD" id="cd07185">
    <property type="entry name" value="OmpA_C-like"/>
    <property type="match status" value="1"/>
</dbReference>